<name>A0A172WZH6_9ABAC</name>
<gene>
    <name evidence="6" type="primary">lef11</name>
    <name evidence="6" type="ORF">CapoNPV_101</name>
</gene>
<organism evidence="6 7">
    <name type="scientific">Catopsilia pomona nucleopolyhedrovirus</name>
    <dbReference type="NCBI Taxonomy" id="1850906"/>
    <lineage>
        <taxon>Viruses</taxon>
        <taxon>Viruses incertae sedis</taxon>
        <taxon>Naldaviricetes</taxon>
        <taxon>Lefavirales</taxon>
        <taxon>Baculoviridae</taxon>
        <taxon>Alphabaculovirus</taxon>
        <taxon>Alphabaculovirus capomonae</taxon>
    </lineage>
</organism>
<dbReference type="RefSeq" id="YP_009255358.1">
    <property type="nucleotide sequence ID" value="NC_030240.1"/>
</dbReference>
<evidence type="ECO:0000313" key="6">
    <source>
        <dbReference type="EMBL" id="ANF29749.1"/>
    </source>
</evidence>
<dbReference type="GO" id="GO:0019058">
    <property type="term" value="P:viral life cycle"/>
    <property type="evidence" value="ECO:0007669"/>
    <property type="project" value="InterPro"/>
</dbReference>
<dbReference type="KEGG" id="vg:27924324"/>
<evidence type="ECO:0000256" key="1">
    <source>
        <dbReference type="ARBA" id="ARBA00008271"/>
    </source>
</evidence>
<feature type="region of interest" description="Disordered" evidence="5">
    <location>
        <begin position="1"/>
        <end position="29"/>
    </location>
</feature>
<dbReference type="GO" id="GO:0006355">
    <property type="term" value="P:regulation of DNA-templated transcription"/>
    <property type="evidence" value="ECO:0007669"/>
    <property type="project" value="InterPro"/>
</dbReference>
<evidence type="ECO:0000256" key="2">
    <source>
        <dbReference type="ARBA" id="ARBA00017118"/>
    </source>
</evidence>
<evidence type="ECO:0000256" key="3">
    <source>
        <dbReference type="ARBA" id="ARBA00023015"/>
    </source>
</evidence>
<dbReference type="Pfam" id="PF06385">
    <property type="entry name" value="Baculo_LEF-11"/>
    <property type="match status" value="1"/>
</dbReference>
<evidence type="ECO:0000256" key="4">
    <source>
        <dbReference type="ARBA" id="ARBA00023163"/>
    </source>
</evidence>
<dbReference type="Proteomes" id="UP000203996">
    <property type="component" value="Segment"/>
</dbReference>
<protein>
    <recommendedName>
        <fullName evidence="2">Late expression factor 11</fullName>
    </recommendedName>
</protein>
<proteinExistence type="inferred from homology"/>
<sequence>MQRSKRSMTKMNTNNRSNNKADKINSDDNNSDIVNDKITLATTATTLTCCNRTNGSNGHGDDDDYSADCLTRSELHALLRETINTMKHTMKTQNVYAHMFESALFEELKEYIRANLCRFTVITDKCSKRKVHRHHRRVARILNIEKTLCEEYKSVVLSTYKKQKW</sequence>
<dbReference type="EMBL" id="KU565883">
    <property type="protein sequence ID" value="ANF29749.1"/>
    <property type="molecule type" value="Genomic_DNA"/>
</dbReference>
<keyword evidence="3" id="KW-0805">Transcription regulation</keyword>
<evidence type="ECO:0000313" key="7">
    <source>
        <dbReference type="Proteomes" id="UP000203996"/>
    </source>
</evidence>
<dbReference type="OrthoDB" id="15391at10239"/>
<comment type="similarity">
    <text evidence="1">Belongs to the baculoviridae LEF-11 family.</text>
</comment>
<dbReference type="GeneID" id="27924324"/>
<keyword evidence="7" id="KW-1185">Reference proteome</keyword>
<dbReference type="InterPro" id="IPR009429">
    <property type="entry name" value="Baculo_LEF-11"/>
</dbReference>
<accession>A0A172WZH6</accession>
<keyword evidence="4" id="KW-0804">Transcription</keyword>
<evidence type="ECO:0000256" key="5">
    <source>
        <dbReference type="SAM" id="MobiDB-lite"/>
    </source>
</evidence>
<reference evidence="6 7" key="1">
    <citation type="journal article" date="2016" name="PLoS ONE">
        <title>Genome Sequencing and Analysis of Catopsilia pomona nucleopolyhedrovirus: A Distinct Species in Group I Alphabaculovirus.</title>
        <authorList>
            <person name="Wang J."/>
            <person name="Zhu Z."/>
            <person name="Zhang L."/>
            <person name="Hou D."/>
            <person name="Wang M."/>
            <person name="Arif B."/>
            <person name="Kou Z."/>
            <person name="Wang H."/>
            <person name="Deng F."/>
            <person name="Hu Z."/>
        </authorList>
    </citation>
    <scope>NUCLEOTIDE SEQUENCE [LARGE SCALE GENOMIC DNA]</scope>
    <source>
        <strain evidence="6">416</strain>
    </source>
</reference>